<keyword evidence="1" id="KW-1133">Transmembrane helix</keyword>
<gene>
    <name evidence="2" type="ORF">AFL42_17330</name>
</gene>
<protein>
    <submittedName>
        <fullName evidence="2">Uncharacterized protein</fullName>
    </submittedName>
</protein>
<sequence>MMKQKWVWGVLVILLLISSVGLYQRWNVETTNNQYEMVVPYEELNTLTNDSTFTVDEIFSRLKDAGLTSVSLNPMTLVELDNQGILSIYTDKMLMEMLRFSMVDEQISEVPGYYITIPDGQYYEQVILDEINPEIRTIAGEEFYFLPKDSGKGLNTFLGYDESVIHEITEHGLDYVLRMDNAVDFDQEAMDRVLEVHNGDTNILFHGEEVIGFPELEKMNNWIRQLHEAGSSFYMIEFAKQHGFQTLARNTDYDIIRLHSIDLNQKTLDESANQVVRAVKERNIRSLFFHLTYGDPEESLEYAEEFLTEVQHMMPGGFQLGTAQPYETIPVLLWNTLVVLLAGIVFTYLAAARIWKWRSLSIIAGLGMTLLALLYIVLDRLVILQGFALIIAIVTPTYAILASLDMGVGRLRDVTIQYIKAIAISFVGIIIVLGLLNGNAFITGMEIFRGVKLVYVLPIAFVGVYLFWQMAFRILRENGPRLLNAEVKYWHLLVFLSLAAIGLYYVSRTGNAGTASDMELLLRHKLEEWLYVRPRTKEFLIGFPLFIVALYVRPKNKLLGNLLLIPGTIGFLSIVNTFTHFHIPLYISLLRTFYSIIIGYLIGLLLIFIIKKCYTYLSSKLAKAR</sequence>
<comment type="caution">
    <text evidence="2">The sequence shown here is derived from an EMBL/GenBank/DDBJ whole genome shotgun (WGS) entry which is preliminary data.</text>
</comment>
<feature type="transmembrane region" description="Helical" evidence="1">
    <location>
        <begin position="447"/>
        <end position="468"/>
    </location>
</feature>
<feature type="transmembrane region" description="Helical" evidence="1">
    <location>
        <begin position="559"/>
        <end position="579"/>
    </location>
</feature>
<feature type="transmembrane region" description="Helical" evidence="1">
    <location>
        <begin position="359"/>
        <end position="377"/>
    </location>
</feature>
<feature type="transmembrane region" description="Helical" evidence="1">
    <location>
        <begin position="332"/>
        <end position="352"/>
    </location>
</feature>
<organism evidence="2 3">
    <name type="scientific">Oceanobacillus caeni</name>
    <dbReference type="NCBI Taxonomy" id="405946"/>
    <lineage>
        <taxon>Bacteria</taxon>
        <taxon>Bacillati</taxon>
        <taxon>Bacillota</taxon>
        <taxon>Bacilli</taxon>
        <taxon>Bacillales</taxon>
        <taxon>Bacillaceae</taxon>
        <taxon>Oceanobacillus</taxon>
    </lineage>
</organism>
<evidence type="ECO:0000313" key="3">
    <source>
        <dbReference type="Proteomes" id="UP000037854"/>
    </source>
</evidence>
<name>A0ABR5MF47_9BACI</name>
<proteinExistence type="predicted"/>
<keyword evidence="3" id="KW-1185">Reference proteome</keyword>
<reference evidence="2 3" key="1">
    <citation type="submission" date="2015-07" db="EMBL/GenBank/DDBJ databases">
        <title>High-quality draft genome sequence of Oceanobacillus caeni HM6, a bacillus isolated from a human feces.</title>
        <authorList>
            <person name="Kumar J."/>
            <person name="Verma M.K."/>
            <person name="Pandey R."/>
            <person name="Bhambi M."/>
            <person name="Chauhan N."/>
        </authorList>
    </citation>
    <scope>NUCLEOTIDE SEQUENCE [LARGE SCALE GENOMIC DNA]</scope>
    <source>
        <strain evidence="2 3">HM6</strain>
    </source>
</reference>
<dbReference type="Proteomes" id="UP000037854">
    <property type="component" value="Unassembled WGS sequence"/>
</dbReference>
<accession>A0ABR5MF47</accession>
<feature type="transmembrane region" description="Helical" evidence="1">
    <location>
        <begin position="489"/>
        <end position="507"/>
    </location>
</feature>
<evidence type="ECO:0000313" key="2">
    <source>
        <dbReference type="EMBL" id="KPH69260.1"/>
    </source>
</evidence>
<feature type="transmembrane region" description="Helical" evidence="1">
    <location>
        <begin position="383"/>
        <end position="404"/>
    </location>
</feature>
<feature type="transmembrane region" description="Helical" evidence="1">
    <location>
        <begin position="416"/>
        <end position="435"/>
    </location>
</feature>
<keyword evidence="1" id="KW-0472">Membrane</keyword>
<dbReference type="InterPro" id="IPR043748">
    <property type="entry name" value="DUF5693"/>
</dbReference>
<dbReference type="EMBL" id="LGTK01000123">
    <property type="protein sequence ID" value="KPH69260.1"/>
    <property type="molecule type" value="Genomic_DNA"/>
</dbReference>
<feature type="transmembrane region" description="Helical" evidence="1">
    <location>
        <begin position="536"/>
        <end position="552"/>
    </location>
</feature>
<keyword evidence="1" id="KW-0812">Transmembrane</keyword>
<evidence type="ECO:0000256" key="1">
    <source>
        <dbReference type="SAM" id="Phobius"/>
    </source>
</evidence>
<feature type="transmembrane region" description="Helical" evidence="1">
    <location>
        <begin position="585"/>
        <end position="610"/>
    </location>
</feature>
<dbReference type="RefSeq" id="WP_060669352.1">
    <property type="nucleotide sequence ID" value="NZ_LGTK01000123.1"/>
</dbReference>
<dbReference type="Pfam" id="PF18949">
    <property type="entry name" value="DUF5693"/>
    <property type="match status" value="1"/>
</dbReference>